<dbReference type="EMBL" id="KK914782">
    <property type="protein sequence ID" value="KDP28307.1"/>
    <property type="molecule type" value="Genomic_DNA"/>
</dbReference>
<gene>
    <name evidence="5" type="ORF">JCGZ_14078</name>
</gene>
<feature type="compositionally biased region" description="Basic and acidic residues" evidence="4">
    <location>
        <begin position="120"/>
        <end position="139"/>
    </location>
</feature>
<dbReference type="OrthoDB" id="845072at2759"/>
<evidence type="ECO:0000256" key="1">
    <source>
        <dbReference type="ARBA" id="ARBA00004123"/>
    </source>
</evidence>
<sequence>MEDIEEEEEEEKINAFYSLVRNIRDVHNQMAIGSSNSKVKEKEKEIMKSSSWTPCFTWEDFAGDALNGDNQAIRGSEECRSENIGGDAHHTRHCTSDLNKQNGYCLEEKSVRLPTSPPPKNEEKSKTEKTKDLDLNLSL</sequence>
<comment type="subcellular location">
    <subcellularLocation>
        <location evidence="1">Nucleus</location>
    </subcellularLocation>
</comment>
<reference evidence="5 6" key="1">
    <citation type="journal article" date="2014" name="PLoS ONE">
        <title>Global Analysis of Gene Expression Profiles in Physic Nut (Jatropha curcas L.) Seedlings Exposed to Salt Stress.</title>
        <authorList>
            <person name="Zhang L."/>
            <person name="Zhang C."/>
            <person name="Wu P."/>
            <person name="Chen Y."/>
            <person name="Li M."/>
            <person name="Jiang H."/>
            <person name="Wu G."/>
        </authorList>
    </citation>
    <scope>NUCLEOTIDE SEQUENCE [LARGE SCALE GENOMIC DNA]</scope>
    <source>
        <strain evidence="6">cv. GZQX0401</strain>
        <tissue evidence="5">Young leaves</tissue>
    </source>
</reference>
<proteinExistence type="inferred from homology"/>
<dbReference type="PANTHER" id="PTHR33669:SF13">
    <property type="match status" value="1"/>
</dbReference>
<feature type="region of interest" description="Disordered" evidence="4">
    <location>
        <begin position="108"/>
        <end position="139"/>
    </location>
</feature>
<dbReference type="GO" id="GO:0010112">
    <property type="term" value="P:regulation of systemic acquired resistance"/>
    <property type="evidence" value="ECO:0007669"/>
    <property type="project" value="InterPro"/>
</dbReference>
<dbReference type="PANTHER" id="PTHR33669">
    <property type="entry name" value="PROTEIN NEGATIVE REGULATOR OF RESISTANCE"/>
    <property type="match status" value="1"/>
</dbReference>
<evidence type="ECO:0000313" key="6">
    <source>
        <dbReference type="Proteomes" id="UP000027138"/>
    </source>
</evidence>
<dbReference type="Pfam" id="PF15699">
    <property type="entry name" value="NPR1_interact"/>
    <property type="match status" value="1"/>
</dbReference>
<dbReference type="Proteomes" id="UP000027138">
    <property type="component" value="Unassembled WGS sequence"/>
</dbReference>
<organism evidence="5 6">
    <name type="scientific">Jatropha curcas</name>
    <name type="common">Barbados nut</name>
    <dbReference type="NCBI Taxonomy" id="180498"/>
    <lineage>
        <taxon>Eukaryota</taxon>
        <taxon>Viridiplantae</taxon>
        <taxon>Streptophyta</taxon>
        <taxon>Embryophyta</taxon>
        <taxon>Tracheophyta</taxon>
        <taxon>Spermatophyta</taxon>
        <taxon>Magnoliopsida</taxon>
        <taxon>eudicotyledons</taxon>
        <taxon>Gunneridae</taxon>
        <taxon>Pentapetalae</taxon>
        <taxon>rosids</taxon>
        <taxon>fabids</taxon>
        <taxon>Malpighiales</taxon>
        <taxon>Euphorbiaceae</taxon>
        <taxon>Crotonoideae</taxon>
        <taxon>Jatropheae</taxon>
        <taxon>Jatropha</taxon>
    </lineage>
</organism>
<evidence type="ECO:0000313" key="5">
    <source>
        <dbReference type="EMBL" id="KDP28307.1"/>
    </source>
</evidence>
<dbReference type="InterPro" id="IPR031425">
    <property type="entry name" value="NPR1/NH1-interacting"/>
</dbReference>
<name>A0A067JWR0_JATCU</name>
<keyword evidence="6" id="KW-1185">Reference proteome</keyword>
<evidence type="ECO:0000256" key="4">
    <source>
        <dbReference type="SAM" id="MobiDB-lite"/>
    </source>
</evidence>
<evidence type="ECO:0000256" key="2">
    <source>
        <dbReference type="ARBA" id="ARBA00009937"/>
    </source>
</evidence>
<comment type="similarity">
    <text evidence="2">Belongs to the NPR1-interactor family.</text>
</comment>
<dbReference type="GO" id="GO:0005634">
    <property type="term" value="C:nucleus"/>
    <property type="evidence" value="ECO:0007669"/>
    <property type="project" value="UniProtKB-SubCell"/>
</dbReference>
<protein>
    <submittedName>
        <fullName evidence="5">Uncharacterized protein</fullName>
    </submittedName>
</protein>
<dbReference type="AlphaFoldDB" id="A0A067JWR0"/>
<accession>A0A067JWR0</accession>
<evidence type="ECO:0000256" key="3">
    <source>
        <dbReference type="ARBA" id="ARBA00023242"/>
    </source>
</evidence>
<keyword evidence="3" id="KW-0539">Nucleus</keyword>